<evidence type="ECO:0000313" key="2">
    <source>
        <dbReference type="EMBL" id="JAT57540.1"/>
    </source>
</evidence>
<name>A0A1D1YSE7_9ARAE</name>
<dbReference type="PANTHER" id="PTHR36743">
    <property type="entry name" value="OS04G0495300 PROTEIN"/>
    <property type="match status" value="1"/>
</dbReference>
<organism evidence="2">
    <name type="scientific">Anthurium amnicola</name>
    <dbReference type="NCBI Taxonomy" id="1678845"/>
    <lineage>
        <taxon>Eukaryota</taxon>
        <taxon>Viridiplantae</taxon>
        <taxon>Streptophyta</taxon>
        <taxon>Embryophyta</taxon>
        <taxon>Tracheophyta</taxon>
        <taxon>Spermatophyta</taxon>
        <taxon>Magnoliopsida</taxon>
        <taxon>Liliopsida</taxon>
        <taxon>Araceae</taxon>
        <taxon>Pothoideae</taxon>
        <taxon>Potheae</taxon>
        <taxon>Anthurium</taxon>
    </lineage>
</organism>
<evidence type="ECO:0000256" key="1">
    <source>
        <dbReference type="SAM" id="Phobius"/>
    </source>
</evidence>
<dbReference type="PANTHER" id="PTHR36743:SF1">
    <property type="entry name" value="OS04G0495300 PROTEIN"/>
    <property type="match status" value="1"/>
</dbReference>
<accession>A0A1D1YSE7</accession>
<sequence>MGINASKRVEGALASSPEFTAACDAVYDDCLTLAQHAFPGVRPYQLVDAAARLHALLSSGSLPLVRRWVPSPPGQAEVDAALRRAVGDRHPAGGYLGRPEFEAFAVELLRDAVLSGAGRALAQWAPAGMAGIAGCGMVVRAGRTAVGRVMGVYALGVATAVYLSLA</sequence>
<proteinExistence type="predicted"/>
<gene>
    <name evidence="2" type="primary">ARMC2</name>
    <name evidence="2" type="ORF">g.10291</name>
</gene>
<protein>
    <submittedName>
        <fullName evidence="2">Armadillo repeat-containing protein 2</fullName>
    </submittedName>
</protein>
<keyword evidence="1" id="KW-0472">Membrane</keyword>
<keyword evidence="1" id="KW-0812">Transmembrane</keyword>
<feature type="transmembrane region" description="Helical" evidence="1">
    <location>
        <begin position="145"/>
        <end position="165"/>
    </location>
</feature>
<keyword evidence="1" id="KW-1133">Transmembrane helix</keyword>
<reference evidence="2" key="1">
    <citation type="submission" date="2015-07" db="EMBL/GenBank/DDBJ databases">
        <title>Transcriptome Assembly of Anthurium amnicola.</title>
        <authorList>
            <person name="Suzuki J."/>
        </authorList>
    </citation>
    <scope>NUCLEOTIDE SEQUENCE</scope>
</reference>
<dbReference type="EMBL" id="GDJX01010396">
    <property type="protein sequence ID" value="JAT57540.1"/>
    <property type="molecule type" value="Transcribed_RNA"/>
</dbReference>
<dbReference type="AlphaFoldDB" id="A0A1D1YSE7"/>